<dbReference type="RefSeq" id="WP_205214381.1">
    <property type="nucleotide sequence ID" value="NZ_JAFFZP010000044.1"/>
</dbReference>
<evidence type="ECO:0000256" key="1">
    <source>
        <dbReference type="SAM" id="SignalP"/>
    </source>
</evidence>
<evidence type="ECO:0000313" key="3">
    <source>
        <dbReference type="Proteomes" id="UP000760472"/>
    </source>
</evidence>
<feature type="signal peptide" evidence="1">
    <location>
        <begin position="1"/>
        <end position="23"/>
    </location>
</feature>
<name>A0ABS2WDB1_9GAMM</name>
<organism evidence="2 3">
    <name type="scientific">Amphritea pacifica</name>
    <dbReference type="NCBI Taxonomy" id="2811233"/>
    <lineage>
        <taxon>Bacteria</taxon>
        <taxon>Pseudomonadati</taxon>
        <taxon>Pseudomonadota</taxon>
        <taxon>Gammaproteobacteria</taxon>
        <taxon>Oceanospirillales</taxon>
        <taxon>Oceanospirillaceae</taxon>
        <taxon>Amphritea</taxon>
    </lineage>
</organism>
<keyword evidence="1" id="KW-0732">Signal</keyword>
<dbReference type="EMBL" id="JAFFZP010000044">
    <property type="protein sequence ID" value="MBN0989571.1"/>
    <property type="molecule type" value="Genomic_DNA"/>
</dbReference>
<accession>A0ABS2WDB1</accession>
<dbReference type="Proteomes" id="UP000760472">
    <property type="component" value="Unassembled WGS sequence"/>
</dbReference>
<gene>
    <name evidence="2" type="ORF">JW498_19570</name>
</gene>
<keyword evidence="3" id="KW-1185">Reference proteome</keyword>
<dbReference type="PROSITE" id="PS51257">
    <property type="entry name" value="PROKAR_LIPOPROTEIN"/>
    <property type="match status" value="1"/>
</dbReference>
<protein>
    <submittedName>
        <fullName evidence="2">Uncharacterized protein</fullName>
    </submittedName>
</protein>
<reference evidence="2 3" key="1">
    <citation type="submission" date="2021-02" db="EMBL/GenBank/DDBJ databases">
        <title>A novel species of genus Amphritea isolated from a fishpond in China.</title>
        <authorList>
            <person name="Lu H."/>
        </authorList>
    </citation>
    <scope>NUCLEOTIDE SEQUENCE [LARGE SCALE GENOMIC DNA]</scope>
    <source>
        <strain evidence="2 3">RP18W</strain>
    </source>
</reference>
<evidence type="ECO:0000313" key="2">
    <source>
        <dbReference type="EMBL" id="MBN0989571.1"/>
    </source>
</evidence>
<comment type="caution">
    <text evidence="2">The sequence shown here is derived from an EMBL/GenBank/DDBJ whole genome shotgun (WGS) entry which is preliminary data.</text>
</comment>
<proteinExistence type="predicted"/>
<feature type="chain" id="PRO_5047526117" evidence="1">
    <location>
        <begin position="24"/>
        <end position="215"/>
    </location>
</feature>
<sequence>MNSIKLKFLTTLAILLLSGCASQSNSEQEGDPLVSQFLQQSREFRCQDDACLRYAEALADKPNRTGWLSSVLIEPGLEIGLFEPVKRYVYAGDMAIFMLSSDKQIALQTLNYSDFVPAEYPQRPPVSEFFRCGFDGDSDIADQSVCNAALQLKSIFGLTHLKRYESKKYLLYSGYDVVQEKIFSFIVPKNPERSVVYLYETKGISQEDTISILQW</sequence>